<dbReference type="EMBL" id="CAIF01000054">
    <property type="protein sequence ID" value="CCH42842.1"/>
    <property type="molecule type" value="Genomic_DNA"/>
</dbReference>
<dbReference type="InParanoid" id="K0KL05"/>
<proteinExistence type="predicted"/>
<dbReference type="InterPro" id="IPR009571">
    <property type="entry name" value="SUR7/Rim9-like_fungi"/>
</dbReference>
<dbReference type="Proteomes" id="UP000009328">
    <property type="component" value="Unassembled WGS sequence"/>
</dbReference>
<keyword evidence="1" id="KW-1133">Transmembrane helix</keyword>
<reference evidence="2 3" key="1">
    <citation type="journal article" date="2012" name="Eukaryot. Cell">
        <title>Draft genome sequence of Wickerhamomyces ciferrii NRRL Y-1031 F-60-10.</title>
        <authorList>
            <person name="Schneider J."/>
            <person name="Andrea H."/>
            <person name="Blom J."/>
            <person name="Jaenicke S."/>
            <person name="Ruckert C."/>
            <person name="Schorsch C."/>
            <person name="Szczepanowski R."/>
            <person name="Farwick M."/>
            <person name="Goesmann A."/>
            <person name="Puhler A."/>
            <person name="Schaffer S."/>
            <person name="Tauch A."/>
            <person name="Kohler T."/>
            <person name="Brinkrolf K."/>
        </authorList>
    </citation>
    <scope>NUCLEOTIDE SEQUENCE [LARGE SCALE GENOMIC DNA]</scope>
    <source>
        <strain evidence="3">ATCC 14091 / BCRC 22168 / CBS 111 / JCM 3599 / NBRC 0793 / NRRL Y-1031 F-60-10</strain>
    </source>
</reference>
<gene>
    <name evidence="2" type="ORF">BN7_2387</name>
</gene>
<dbReference type="AlphaFoldDB" id="K0KL05"/>
<name>K0KL05_WICCF</name>
<feature type="transmembrane region" description="Helical" evidence="1">
    <location>
        <begin position="258"/>
        <end position="277"/>
    </location>
</feature>
<protein>
    <submittedName>
        <fullName evidence="2">Membrane protein</fullName>
    </submittedName>
</protein>
<feature type="transmembrane region" description="Helical" evidence="1">
    <location>
        <begin position="12"/>
        <end position="38"/>
    </location>
</feature>
<keyword evidence="1" id="KW-0472">Membrane</keyword>
<sequence>MNFKNSKNNSYFNLNICLLIPIIGVSIIALVLSCLTFLKSPNTSYFMIDFTQAKLDNVYQFYNKNDPTTLLPYDIETNTTLQHQYRFGLWGVCAQNGKIDLNDMTKDIDCSRFVSYGMSPWIPYILKGAVKLASNDEDFNLNLPDSIMSFNPDFAMEQAFNGILGGVICSILELVFLFIGGIVSVIIRSKGYAQKAKIIMLSCLIAISLGHWVSMSIGLSSWKYVSNTLDDILHNSYSKVQIRGIQRENNFRMGWCSMSFGVINFVCLIIMLINICLTKTTTSQRTTPDASESDQESLEEKA</sequence>
<evidence type="ECO:0000256" key="1">
    <source>
        <dbReference type="SAM" id="Phobius"/>
    </source>
</evidence>
<feature type="transmembrane region" description="Helical" evidence="1">
    <location>
        <begin position="198"/>
        <end position="219"/>
    </location>
</feature>
<keyword evidence="3" id="KW-1185">Reference proteome</keyword>
<feature type="transmembrane region" description="Helical" evidence="1">
    <location>
        <begin position="163"/>
        <end position="186"/>
    </location>
</feature>
<organism evidence="2 3">
    <name type="scientific">Wickerhamomyces ciferrii (strain ATCC 14091 / BCRC 22168 / CBS 111 / JCM 3599 / NBRC 0793 / NRRL Y-1031 F-60-10)</name>
    <name type="common">Yeast</name>
    <name type="synonym">Pichia ciferrii</name>
    <dbReference type="NCBI Taxonomy" id="1206466"/>
    <lineage>
        <taxon>Eukaryota</taxon>
        <taxon>Fungi</taxon>
        <taxon>Dikarya</taxon>
        <taxon>Ascomycota</taxon>
        <taxon>Saccharomycotina</taxon>
        <taxon>Saccharomycetes</taxon>
        <taxon>Phaffomycetales</taxon>
        <taxon>Wickerhamomycetaceae</taxon>
        <taxon>Wickerhamomyces</taxon>
    </lineage>
</organism>
<keyword evidence="1" id="KW-0812">Transmembrane</keyword>
<evidence type="ECO:0000313" key="2">
    <source>
        <dbReference type="EMBL" id="CCH42842.1"/>
    </source>
</evidence>
<dbReference type="GO" id="GO:0005886">
    <property type="term" value="C:plasma membrane"/>
    <property type="evidence" value="ECO:0007669"/>
    <property type="project" value="InterPro"/>
</dbReference>
<dbReference type="PROSITE" id="PS51257">
    <property type="entry name" value="PROKAR_LIPOPROTEIN"/>
    <property type="match status" value="1"/>
</dbReference>
<comment type="caution">
    <text evidence="2">The sequence shown here is derived from an EMBL/GenBank/DDBJ whole genome shotgun (WGS) entry which is preliminary data.</text>
</comment>
<evidence type="ECO:0000313" key="3">
    <source>
        <dbReference type="Proteomes" id="UP000009328"/>
    </source>
</evidence>
<accession>K0KL05</accession>
<dbReference type="HOGENOM" id="CLU_921971_0_0_1"/>
<dbReference type="Pfam" id="PF06687">
    <property type="entry name" value="SUR7"/>
    <property type="match status" value="1"/>
</dbReference>